<evidence type="ECO:0000256" key="2">
    <source>
        <dbReference type="SAM" id="SignalP"/>
    </source>
</evidence>
<organism evidence="3 4">
    <name type="scientific">Oligella urethralis</name>
    <dbReference type="NCBI Taxonomy" id="90245"/>
    <lineage>
        <taxon>Bacteria</taxon>
        <taxon>Pseudomonadati</taxon>
        <taxon>Pseudomonadota</taxon>
        <taxon>Betaproteobacteria</taxon>
        <taxon>Burkholderiales</taxon>
        <taxon>Alcaligenaceae</taxon>
        <taxon>Oligella</taxon>
    </lineage>
</organism>
<comment type="similarity">
    <text evidence="1">Belongs to the UPF0065 (bug) family.</text>
</comment>
<dbReference type="PIRSF" id="PIRSF017082">
    <property type="entry name" value="YflP"/>
    <property type="match status" value="1"/>
</dbReference>
<evidence type="ECO:0000313" key="4">
    <source>
        <dbReference type="Proteomes" id="UP000250242"/>
    </source>
</evidence>
<name>A0A2N6QB81_9BURK</name>
<proteinExistence type="inferred from homology"/>
<protein>
    <submittedName>
        <fullName evidence="3">Argininosuccinate lyase</fullName>
    </submittedName>
</protein>
<dbReference type="CDD" id="cd13578">
    <property type="entry name" value="PBP2_Bug27"/>
    <property type="match status" value="1"/>
</dbReference>
<dbReference type="InterPro" id="IPR042100">
    <property type="entry name" value="Bug_dom1"/>
</dbReference>
<dbReference type="GeneID" id="93428211"/>
<dbReference type="RefSeq" id="WP_102705933.1">
    <property type="nucleotide sequence ID" value="NZ_CAUPHC010000032.1"/>
</dbReference>
<feature type="signal peptide" evidence="2">
    <location>
        <begin position="1"/>
        <end position="23"/>
    </location>
</feature>
<evidence type="ECO:0000256" key="1">
    <source>
        <dbReference type="ARBA" id="ARBA00006987"/>
    </source>
</evidence>
<reference evidence="3 4" key="1">
    <citation type="submission" date="2018-06" db="EMBL/GenBank/DDBJ databases">
        <authorList>
            <consortium name="Pathogen Informatics"/>
            <person name="Doyle S."/>
        </authorList>
    </citation>
    <scope>NUCLEOTIDE SEQUENCE [LARGE SCALE GENOMIC DNA]</scope>
    <source>
        <strain evidence="3 4">NCTC11009</strain>
    </source>
</reference>
<feature type="chain" id="PRO_5041064869" evidence="2">
    <location>
        <begin position="24"/>
        <end position="333"/>
    </location>
</feature>
<dbReference type="Gene3D" id="3.40.190.10">
    <property type="entry name" value="Periplasmic binding protein-like II"/>
    <property type="match status" value="1"/>
</dbReference>
<dbReference type="Pfam" id="PF03401">
    <property type="entry name" value="TctC"/>
    <property type="match status" value="1"/>
</dbReference>
<dbReference type="STRING" id="90245.GCA_001056285_01283"/>
<dbReference type="PANTHER" id="PTHR42928">
    <property type="entry name" value="TRICARBOXYLATE-BINDING PROTEIN"/>
    <property type="match status" value="1"/>
</dbReference>
<keyword evidence="2" id="KW-0732">Signal</keyword>
<dbReference type="GO" id="GO:0016829">
    <property type="term" value="F:lyase activity"/>
    <property type="evidence" value="ECO:0007669"/>
    <property type="project" value="UniProtKB-KW"/>
</dbReference>
<keyword evidence="3" id="KW-0456">Lyase</keyword>
<sequence length="333" mass="36530">MIKQLLRTSCVCLLSLMLGGAYASEHSASIKQSIATDTNWPHQKPITVIVPYTPGGATDTVTRIVMNELSKRLGQRIIIDNRPGANATIGTAQLARSPADGYHFATVIAAHAVNPHLYQLPYNEESFAPVTQLAELPMFLFVSKALPVDNVAELVDYGKKHHLNFASSGTGSSAHMIALHFANINQLEMTHIPYRGSAPIISDLLAGRVDMVFDPILVPMPYVKAGRLKVLALSAKSKWPDEPSIPLMTELGYQHFDLSSWVALISPKHTPDAIIERMTEEIAAILKDDQVQQKFTQAGFIPKASSAAAMAQLIAKDSQRYKQIIDKNRIQLE</sequence>
<gene>
    <name evidence="3" type="ORF">NCTC11009_01578</name>
</gene>
<accession>A0A2N6QB81</accession>
<dbReference type="Gene3D" id="3.40.190.150">
    <property type="entry name" value="Bordetella uptake gene, domain 1"/>
    <property type="match status" value="1"/>
</dbReference>
<dbReference type="InterPro" id="IPR005064">
    <property type="entry name" value="BUG"/>
</dbReference>
<dbReference type="AlphaFoldDB" id="A0A2N6QB81"/>
<dbReference type="PANTHER" id="PTHR42928:SF5">
    <property type="entry name" value="BLR1237 PROTEIN"/>
    <property type="match status" value="1"/>
</dbReference>
<dbReference type="EMBL" id="UATH01000001">
    <property type="protein sequence ID" value="SPY08352.1"/>
    <property type="molecule type" value="Genomic_DNA"/>
</dbReference>
<evidence type="ECO:0000313" key="3">
    <source>
        <dbReference type="EMBL" id="SPY08352.1"/>
    </source>
</evidence>
<dbReference type="Proteomes" id="UP000250242">
    <property type="component" value="Unassembled WGS sequence"/>
</dbReference>
<dbReference type="SUPFAM" id="SSF53850">
    <property type="entry name" value="Periplasmic binding protein-like II"/>
    <property type="match status" value="1"/>
</dbReference>